<dbReference type="Proteomes" id="UP000794436">
    <property type="component" value="Unassembled WGS sequence"/>
</dbReference>
<comment type="caution">
    <text evidence="2">The sequence shown here is derived from an EMBL/GenBank/DDBJ whole genome shotgun (WGS) entry which is preliminary data.</text>
</comment>
<reference evidence="2" key="1">
    <citation type="submission" date="2019-03" db="EMBL/GenBank/DDBJ databases">
        <title>Long read genome sequence of the mycoparasitic Pythium oligandrum ATCC 38472 isolated from sugarbeet rhizosphere.</title>
        <authorList>
            <person name="Gaulin E."/>
        </authorList>
    </citation>
    <scope>NUCLEOTIDE SEQUENCE</scope>
    <source>
        <strain evidence="2">ATCC 38472_TT</strain>
    </source>
</reference>
<keyword evidence="3" id="KW-1185">Reference proteome</keyword>
<gene>
    <name evidence="2" type="ORF">Poli38472_009369</name>
</gene>
<dbReference type="PANTHER" id="PTHR35506:SF1">
    <property type="entry name" value="OS02G0135600 PROTEIN"/>
    <property type="match status" value="1"/>
</dbReference>
<feature type="compositionally biased region" description="Low complexity" evidence="1">
    <location>
        <begin position="170"/>
        <end position="183"/>
    </location>
</feature>
<dbReference type="AlphaFoldDB" id="A0A8K1CMR1"/>
<organism evidence="2 3">
    <name type="scientific">Pythium oligandrum</name>
    <name type="common">Mycoparasitic fungus</name>
    <dbReference type="NCBI Taxonomy" id="41045"/>
    <lineage>
        <taxon>Eukaryota</taxon>
        <taxon>Sar</taxon>
        <taxon>Stramenopiles</taxon>
        <taxon>Oomycota</taxon>
        <taxon>Peronosporomycetes</taxon>
        <taxon>Pythiales</taxon>
        <taxon>Pythiaceae</taxon>
        <taxon>Pythium</taxon>
    </lineage>
</organism>
<dbReference type="PANTHER" id="PTHR35506">
    <property type="entry name" value="OS02G0135600 PROTEIN"/>
    <property type="match status" value="1"/>
</dbReference>
<evidence type="ECO:0000313" key="3">
    <source>
        <dbReference type="Proteomes" id="UP000794436"/>
    </source>
</evidence>
<feature type="region of interest" description="Disordered" evidence="1">
    <location>
        <begin position="170"/>
        <end position="200"/>
    </location>
</feature>
<sequence length="258" mass="28421">MATPASRIFVLYIDDEAVYGAATHPASAQVLDEVAARGVSGFLTLPDDVPQDKTLSLVLGADKDESFLYPKMPVAFISTAASACEQAKALGLTDVQLTSDNDRESTTSRIHDLLKRRDDPKAKQLVFFHLTTSTPSHWIYAVLDKIVGTEAEASMDRCFVSILRTAQRPHTPPAAAAHPLRPRQSYERHDGKYPAATSATSPRRLLLSSYHYDRTRRDLVTAFSEDLIQANGAYSAMDARIFMKELAFRLGFAPKYGA</sequence>
<name>A0A8K1CMR1_PYTOL</name>
<evidence type="ECO:0000256" key="1">
    <source>
        <dbReference type="SAM" id="MobiDB-lite"/>
    </source>
</evidence>
<accession>A0A8K1CMR1</accession>
<dbReference type="OrthoDB" id="61155at2759"/>
<protein>
    <submittedName>
        <fullName evidence="2">Uncharacterized protein</fullName>
    </submittedName>
</protein>
<proteinExistence type="predicted"/>
<evidence type="ECO:0000313" key="2">
    <source>
        <dbReference type="EMBL" id="TMW65202.1"/>
    </source>
</evidence>
<dbReference type="EMBL" id="SPLM01000038">
    <property type="protein sequence ID" value="TMW65202.1"/>
    <property type="molecule type" value="Genomic_DNA"/>
</dbReference>